<evidence type="ECO:0000259" key="6">
    <source>
        <dbReference type="PROSITE" id="PS51669"/>
    </source>
</evidence>
<dbReference type="AlphaFoldDB" id="A0A0F9EX13"/>
<comment type="caution">
    <text evidence="7">The sequence shown here is derived from an EMBL/GenBank/DDBJ whole genome shotgun (WGS) entry which is preliminary data.</text>
</comment>
<dbReference type="GO" id="GO:0016491">
    <property type="term" value="F:oxidoreductase activity"/>
    <property type="evidence" value="ECO:0007669"/>
    <property type="project" value="UniProtKB-KW"/>
</dbReference>
<evidence type="ECO:0000256" key="2">
    <source>
        <dbReference type="ARBA" id="ARBA00022723"/>
    </source>
</evidence>
<feature type="domain" description="4Fe-4S Mo/W bis-MGD-type" evidence="6">
    <location>
        <begin position="3"/>
        <end position="59"/>
    </location>
</feature>
<dbReference type="PANTHER" id="PTHR43105">
    <property type="entry name" value="RESPIRATORY NITRATE REDUCTASE"/>
    <property type="match status" value="1"/>
</dbReference>
<gene>
    <name evidence="7" type="ORF">LCGC14_2314890</name>
</gene>
<dbReference type="GO" id="GO:0046872">
    <property type="term" value="F:metal ion binding"/>
    <property type="evidence" value="ECO:0007669"/>
    <property type="project" value="UniProtKB-KW"/>
</dbReference>
<proteinExistence type="predicted"/>
<reference evidence="7" key="1">
    <citation type="journal article" date="2015" name="Nature">
        <title>Complex archaea that bridge the gap between prokaryotes and eukaryotes.</title>
        <authorList>
            <person name="Spang A."/>
            <person name="Saw J.H."/>
            <person name="Jorgensen S.L."/>
            <person name="Zaremba-Niedzwiedzka K."/>
            <person name="Martijn J."/>
            <person name="Lind A.E."/>
            <person name="van Eijk R."/>
            <person name="Schleper C."/>
            <person name="Guy L."/>
            <person name="Ettema T.J."/>
        </authorList>
    </citation>
    <scope>NUCLEOTIDE SEQUENCE</scope>
</reference>
<evidence type="ECO:0000256" key="3">
    <source>
        <dbReference type="ARBA" id="ARBA00023002"/>
    </source>
</evidence>
<dbReference type="Gene3D" id="3.40.228.10">
    <property type="entry name" value="Dimethylsulfoxide Reductase, domain 2"/>
    <property type="match status" value="1"/>
</dbReference>
<dbReference type="GO" id="GO:0051539">
    <property type="term" value="F:4 iron, 4 sulfur cluster binding"/>
    <property type="evidence" value="ECO:0007669"/>
    <property type="project" value="UniProtKB-KW"/>
</dbReference>
<evidence type="ECO:0000256" key="5">
    <source>
        <dbReference type="ARBA" id="ARBA00023014"/>
    </source>
</evidence>
<name>A0A0F9EX13_9ZZZZ</name>
<dbReference type="Pfam" id="PF04879">
    <property type="entry name" value="Molybdop_Fe4S4"/>
    <property type="match status" value="1"/>
</dbReference>
<dbReference type="GO" id="GO:0016020">
    <property type="term" value="C:membrane"/>
    <property type="evidence" value="ECO:0007669"/>
    <property type="project" value="TreeGrafter"/>
</dbReference>
<dbReference type="SUPFAM" id="SSF53706">
    <property type="entry name" value="Formate dehydrogenase/DMSO reductase, domains 1-3"/>
    <property type="match status" value="1"/>
</dbReference>
<dbReference type="PROSITE" id="PS51669">
    <property type="entry name" value="4FE4S_MOW_BIS_MGD"/>
    <property type="match status" value="1"/>
</dbReference>
<accession>A0A0F9EX13</accession>
<organism evidence="7">
    <name type="scientific">marine sediment metagenome</name>
    <dbReference type="NCBI Taxonomy" id="412755"/>
    <lineage>
        <taxon>unclassified sequences</taxon>
        <taxon>metagenomes</taxon>
        <taxon>ecological metagenomes</taxon>
    </lineage>
</organism>
<dbReference type="InterPro" id="IPR050123">
    <property type="entry name" value="Prok_molybdopt-oxidoreductase"/>
</dbReference>
<dbReference type="Gene3D" id="3.40.50.740">
    <property type="match status" value="1"/>
</dbReference>
<sequence>MVITWHKSTCSFCGLGCGLMVGVEKKKIVKIEGMKGHPTNDGVTCLFPPNYPPIFTDKDRLKQPMIRRDGQLVPISWDKVIKYVASSFKKIIEDYGPNSIAFYGGAMNLTEEYYLINKLMKGAIGTNNVECSTRLCMASSAAGFLSTLGADAPPTCYADVEQADLFFIAGFNMAVSVPVLFQRLQATKKNKGAKIIVVDPRRTKTSDIADIHLQIRSGTDVALNNTLAHILLKEGYVNEDSVDRYTSGLDNLKIHLEKFPPSQGAEITGCSENQIVKVAHAIGESKAMLAFWFQGYNHSSQAMFKNNTLHNLLLLTGNFCRPGAGPLSITGESNALGNRWVGTLSHLLPGMRLVSNYIHRQEVADFWNIPLEKIQPIPGKSILDIIKGLHSNDIRAFWIMTTNPAASLPNSHWVREGLAKTELLVVQ</sequence>
<dbReference type="InterPro" id="IPR006963">
    <property type="entry name" value="Mopterin_OxRdtase_4Fe-4S_dom"/>
</dbReference>
<protein>
    <recommendedName>
        <fullName evidence="6">4Fe-4S Mo/W bis-MGD-type domain-containing protein</fullName>
    </recommendedName>
</protein>
<keyword evidence="1" id="KW-0004">4Fe-4S</keyword>
<keyword evidence="4" id="KW-0408">Iron</keyword>
<evidence type="ECO:0000256" key="1">
    <source>
        <dbReference type="ARBA" id="ARBA00022485"/>
    </source>
</evidence>
<keyword evidence="5" id="KW-0411">Iron-sulfur</keyword>
<feature type="non-terminal residue" evidence="7">
    <location>
        <position position="427"/>
    </location>
</feature>
<dbReference type="PANTHER" id="PTHR43105:SF9">
    <property type="entry name" value="NADPH-FE(3+) OXIDOREDUCTASE SUBUNIT ALPHA"/>
    <property type="match status" value="1"/>
</dbReference>
<dbReference type="Gene3D" id="2.20.25.90">
    <property type="entry name" value="ADC-like domains"/>
    <property type="match status" value="1"/>
</dbReference>
<keyword evidence="3" id="KW-0560">Oxidoreductase</keyword>
<dbReference type="InterPro" id="IPR006656">
    <property type="entry name" value="Mopterin_OxRdtase"/>
</dbReference>
<evidence type="ECO:0000313" key="7">
    <source>
        <dbReference type="EMBL" id="KKL49500.1"/>
    </source>
</evidence>
<dbReference type="EMBL" id="LAZR01032935">
    <property type="protein sequence ID" value="KKL49500.1"/>
    <property type="molecule type" value="Genomic_DNA"/>
</dbReference>
<dbReference type="SMART" id="SM00926">
    <property type="entry name" value="Molybdop_Fe4S4"/>
    <property type="match status" value="1"/>
</dbReference>
<evidence type="ECO:0000256" key="4">
    <source>
        <dbReference type="ARBA" id="ARBA00023004"/>
    </source>
</evidence>
<keyword evidence="2" id="KW-0479">Metal-binding</keyword>
<dbReference type="Pfam" id="PF00384">
    <property type="entry name" value="Molybdopterin"/>
    <property type="match status" value="1"/>
</dbReference>